<dbReference type="Pfam" id="PF08279">
    <property type="entry name" value="HTH_11"/>
    <property type="match status" value="1"/>
</dbReference>
<dbReference type="Pfam" id="PF02829">
    <property type="entry name" value="3H"/>
    <property type="match status" value="1"/>
</dbReference>
<evidence type="ECO:0000259" key="1">
    <source>
        <dbReference type="Pfam" id="PF02829"/>
    </source>
</evidence>
<dbReference type="InterPro" id="IPR036390">
    <property type="entry name" value="WH_DNA-bd_sf"/>
</dbReference>
<protein>
    <submittedName>
        <fullName evidence="3">Transcription repressor NadR</fullName>
    </submittedName>
</protein>
<dbReference type="RefSeq" id="WP_406787947.1">
    <property type="nucleotide sequence ID" value="NZ_JBJIAA010000010.1"/>
</dbReference>
<dbReference type="InterPro" id="IPR013196">
    <property type="entry name" value="HTH_11"/>
</dbReference>
<dbReference type="InterPro" id="IPR035922">
    <property type="entry name" value="3H_dom_sf"/>
</dbReference>
<dbReference type="PANTHER" id="PTHR40068">
    <property type="entry name" value="TRANSCRIPTION REPRESSOR NIAR-RELATED"/>
    <property type="match status" value="1"/>
</dbReference>
<evidence type="ECO:0000259" key="2">
    <source>
        <dbReference type="Pfam" id="PF08279"/>
    </source>
</evidence>
<dbReference type="Proteomes" id="UP001623592">
    <property type="component" value="Unassembled WGS sequence"/>
</dbReference>
<dbReference type="PIRSF" id="PIRSF037847">
    <property type="entry name" value="NiaR"/>
    <property type="match status" value="1"/>
</dbReference>
<evidence type="ECO:0000313" key="4">
    <source>
        <dbReference type="Proteomes" id="UP001623592"/>
    </source>
</evidence>
<dbReference type="InterPro" id="IPR004173">
    <property type="entry name" value="3H_domain"/>
</dbReference>
<dbReference type="PANTHER" id="PTHR40068:SF1">
    <property type="entry name" value="TRANSCRIPTION REPRESSOR NIAR-RELATED"/>
    <property type="match status" value="1"/>
</dbReference>
<dbReference type="EMBL" id="JBJIAA010000010">
    <property type="protein sequence ID" value="MFL0251287.1"/>
    <property type="molecule type" value="Genomic_DNA"/>
</dbReference>
<dbReference type="InterPro" id="IPR026043">
    <property type="entry name" value="NadR"/>
</dbReference>
<accession>A0ABW8THK6</accession>
<feature type="domain" description="Helix-turn-helix type 11" evidence="2">
    <location>
        <begin position="6"/>
        <end position="59"/>
    </location>
</feature>
<dbReference type="SUPFAM" id="SSF46785">
    <property type="entry name" value="Winged helix' DNA-binding domain"/>
    <property type="match status" value="1"/>
</dbReference>
<dbReference type="Gene3D" id="3.30.1340.20">
    <property type="entry name" value="3H domain"/>
    <property type="match status" value="1"/>
</dbReference>
<dbReference type="Gene3D" id="1.10.10.10">
    <property type="entry name" value="Winged helix-like DNA-binding domain superfamily/Winged helix DNA-binding domain"/>
    <property type="match status" value="1"/>
</dbReference>
<evidence type="ECO:0000313" key="3">
    <source>
        <dbReference type="EMBL" id="MFL0251287.1"/>
    </source>
</evidence>
<comment type="caution">
    <text evidence="3">The sequence shown here is derived from an EMBL/GenBank/DDBJ whole genome shotgun (WGS) entry which is preliminary data.</text>
</comment>
<dbReference type="InterPro" id="IPR036388">
    <property type="entry name" value="WH-like_DNA-bd_sf"/>
</dbReference>
<dbReference type="SUPFAM" id="SSF75500">
    <property type="entry name" value="Putative transcriptional regulator TM1602, C-terminal domain"/>
    <property type="match status" value="1"/>
</dbReference>
<proteinExistence type="predicted"/>
<name>A0ABW8THK6_9CLOT</name>
<organism evidence="3 4">
    <name type="scientific">Clostridium neuense</name>
    <dbReference type="NCBI Taxonomy" id="1728934"/>
    <lineage>
        <taxon>Bacteria</taxon>
        <taxon>Bacillati</taxon>
        <taxon>Bacillota</taxon>
        <taxon>Clostridia</taxon>
        <taxon>Eubacteriales</taxon>
        <taxon>Clostridiaceae</taxon>
        <taxon>Clostridium</taxon>
    </lineage>
</organism>
<feature type="domain" description="3H" evidence="1">
    <location>
        <begin position="72"/>
        <end position="167"/>
    </location>
</feature>
<sequence>MNSDERRNSIRKKLEDEGRPIKGSALAKEFGVTRQIIVKDIAILRAEGSDIFATPKGYIINKSNTNIVKRVIAVSHKPEEIEDELNSIVKFGGTAYDVVIEHSLYGEIRGVLMVKTPYDVQNFMEKLNKHRAEPLCILTGGVHLHTIIANSEEDLNKIINELNEKGYIISD</sequence>
<keyword evidence="4" id="KW-1185">Reference proteome</keyword>
<reference evidence="3 4" key="1">
    <citation type="submission" date="2024-11" db="EMBL/GenBank/DDBJ databases">
        <authorList>
            <person name="Heng Y.C."/>
            <person name="Lim A.C.H."/>
            <person name="Lee J.K.Y."/>
            <person name="Kittelmann S."/>
        </authorList>
    </citation>
    <scope>NUCLEOTIDE SEQUENCE [LARGE SCALE GENOMIC DNA]</scope>
    <source>
        <strain evidence="3 4">WILCCON 0114</strain>
    </source>
</reference>
<gene>
    <name evidence="3" type="ORF">ACJDT4_12720</name>
</gene>